<protein>
    <submittedName>
        <fullName evidence="1">Uncharacterized protein</fullName>
    </submittedName>
</protein>
<evidence type="ECO:0000313" key="2">
    <source>
        <dbReference type="Proteomes" id="UP000245959"/>
    </source>
</evidence>
<name>A0A2U1B3S9_9BACT</name>
<proteinExistence type="predicted"/>
<dbReference type="EMBL" id="QEKH01000009">
    <property type="protein sequence ID" value="PVY43344.1"/>
    <property type="molecule type" value="Genomic_DNA"/>
</dbReference>
<evidence type="ECO:0000313" key="1">
    <source>
        <dbReference type="EMBL" id="PVY43344.1"/>
    </source>
</evidence>
<dbReference type="Proteomes" id="UP000245959">
    <property type="component" value="Unassembled WGS sequence"/>
</dbReference>
<dbReference type="AlphaFoldDB" id="A0A2U1B3S9"/>
<keyword evidence="2" id="KW-1185">Reference proteome</keyword>
<accession>A0A2U1B3S9</accession>
<sequence>MKYTVVIKSVLLGSAMLLHGDTVPPGERSPDKAVMMRNINIAPMFPAHKNEICRDIAKLYEQGIITENAFMMKLNPEGTPPVDPVSEAAQNFQEMRAELRKYAPLRVGILIQASIGHGYWRDSPPADFTRMETLAPDQPEALTHIVCPYDPKVRSYLRGIAVKLGHLKPDFLLIDDDYRIITGRYGCFCALHIAGFNHLTGNSYTRESLSDAVRNDRRVALEYERFLGETFGEALSEFRAALNEASPGTNIYYCSCTRDLKFSADFARRLAAPGQKPVIRLNNGRYSRETMRDFPLRMYTTAAMIDYLNGGEFELLSEPDTCPHNQYATSAALLNCHMAGSIMEGVAGAKHWITPLAAYEPESGKAYRNILASYRGFYQELAKLQRRKQDLGVTMVLPGRKFQTHSVFHNESIDAKVEFVVSMTRLGVPGNYSKASDTVSVLNVEFIDSWSDAEIRAMLARGAILEGSAALRLAERGFSRELGVDVSPGIAAKTTVEQLSDGRPLRCQSGTLVTLKPRSGQTRVLSTLYSESRNGAKRTLQAISPGMIRYRNVLIFAGSPVRHIYWPDHTAFLNETRKKAVLEQLTQMTEVPVLYAGPDDIAVKLWLVGNQVIMPVITLGRDDMPEMELTVSRMPIRVESLQPKGDWREVAFRRETPSRIVLEEEFRATRPYVLRFSY</sequence>
<gene>
    <name evidence="1" type="ORF">C8D82_10929</name>
</gene>
<reference evidence="1 2" key="1">
    <citation type="submission" date="2018-04" db="EMBL/GenBank/DDBJ databases">
        <title>Genomic Encyclopedia of Type Strains, Phase IV (KMG-IV): sequencing the most valuable type-strain genomes for metagenomic binning, comparative biology and taxonomic classification.</title>
        <authorList>
            <person name="Goeker M."/>
        </authorList>
    </citation>
    <scope>NUCLEOTIDE SEQUENCE [LARGE SCALE GENOMIC DNA]</scope>
    <source>
        <strain evidence="1 2">DSM 14823</strain>
    </source>
</reference>
<organism evidence="1 2">
    <name type="scientific">Victivallis vadensis</name>
    <dbReference type="NCBI Taxonomy" id="172901"/>
    <lineage>
        <taxon>Bacteria</taxon>
        <taxon>Pseudomonadati</taxon>
        <taxon>Lentisphaerota</taxon>
        <taxon>Lentisphaeria</taxon>
        <taxon>Victivallales</taxon>
        <taxon>Victivallaceae</taxon>
        <taxon>Victivallis</taxon>
    </lineage>
</organism>
<comment type="caution">
    <text evidence="1">The sequence shown here is derived from an EMBL/GenBank/DDBJ whole genome shotgun (WGS) entry which is preliminary data.</text>
</comment>